<gene>
    <name evidence="1" type="ORF">DFP79_1106</name>
</gene>
<dbReference type="GO" id="GO:0051213">
    <property type="term" value="F:dioxygenase activity"/>
    <property type="evidence" value="ECO:0007669"/>
    <property type="project" value="InterPro"/>
</dbReference>
<sequence length="221" mass="25457">MKSHTSHIEPFYLELGQLTPQCVDHLAPSFDRLPKNPYADGTYRLRRYSQFCFLQGCLEHLPSQPFVQDESINHFQGNVVRRYKEIESVVIDDPKFIEMFEHFKHMSGVEYGTHVEVHQLRIFADHQKVEVAPEGIHQDGFDRIGIYVIQRHNIEGGSINVHLDESSPAFISHAFDHGEFVILNDKKFFHSAKAICPRDGDLGYMDVFVLTANLTAHSMPY</sequence>
<dbReference type="OrthoDB" id="6681382at2"/>
<keyword evidence="2" id="KW-1185">Reference proteome</keyword>
<dbReference type="EMBL" id="SNXC01000010">
    <property type="protein sequence ID" value="TDO98694.1"/>
    <property type="molecule type" value="Genomic_DNA"/>
</dbReference>
<protein>
    <recommendedName>
        <fullName evidence="3">2OG-Fe dioxygenase family protein</fullName>
    </recommendedName>
</protein>
<evidence type="ECO:0008006" key="3">
    <source>
        <dbReference type="Google" id="ProtNLM"/>
    </source>
</evidence>
<dbReference type="InterPro" id="IPR018724">
    <property type="entry name" value="2OG-Fe_dioxygenase"/>
</dbReference>
<comment type="caution">
    <text evidence="1">The sequence shown here is derived from an EMBL/GenBank/DDBJ whole genome shotgun (WGS) entry which is preliminary data.</text>
</comment>
<dbReference type="AlphaFoldDB" id="A0A4R6MB70"/>
<organism evidence="1 2">
    <name type="scientific">Marinomonas balearica</name>
    <dbReference type="NCBI Taxonomy" id="491947"/>
    <lineage>
        <taxon>Bacteria</taxon>
        <taxon>Pseudomonadati</taxon>
        <taxon>Pseudomonadota</taxon>
        <taxon>Gammaproteobacteria</taxon>
        <taxon>Oceanospirillales</taxon>
        <taxon>Oceanospirillaceae</taxon>
        <taxon>Marinomonas</taxon>
    </lineage>
</organism>
<reference evidence="1 2" key="1">
    <citation type="submission" date="2019-03" db="EMBL/GenBank/DDBJ databases">
        <title>Genomic Encyclopedia of Type Strains, Phase III (KMG-III): the genomes of soil and plant-associated and newly described type strains.</title>
        <authorList>
            <person name="Whitman W."/>
        </authorList>
    </citation>
    <scope>NUCLEOTIDE SEQUENCE [LARGE SCALE GENOMIC DNA]</scope>
    <source>
        <strain evidence="1 2">CECT 7378</strain>
    </source>
</reference>
<dbReference type="Pfam" id="PF10014">
    <property type="entry name" value="2OG-Fe_Oxy_2"/>
    <property type="match status" value="1"/>
</dbReference>
<evidence type="ECO:0000313" key="1">
    <source>
        <dbReference type="EMBL" id="TDO98694.1"/>
    </source>
</evidence>
<dbReference type="Proteomes" id="UP000294656">
    <property type="component" value="Unassembled WGS sequence"/>
</dbReference>
<dbReference type="Gene3D" id="2.60.120.620">
    <property type="entry name" value="q2cbj1_9rhob like domain"/>
    <property type="match status" value="1"/>
</dbReference>
<dbReference type="RefSeq" id="WP_133502926.1">
    <property type="nucleotide sequence ID" value="NZ_SNXC01000010.1"/>
</dbReference>
<proteinExistence type="predicted"/>
<accession>A0A4R6MB70</accession>
<name>A0A4R6MB70_9GAMM</name>
<evidence type="ECO:0000313" key="2">
    <source>
        <dbReference type="Proteomes" id="UP000294656"/>
    </source>
</evidence>